<feature type="domain" description="Transposase DDE" evidence="1">
    <location>
        <begin position="13"/>
        <end position="434"/>
    </location>
</feature>
<dbReference type="EMBL" id="CP021425">
    <property type="protein sequence ID" value="ARU55408.1"/>
    <property type="molecule type" value="Genomic_DNA"/>
</dbReference>
<keyword evidence="4" id="KW-1185">Reference proteome</keyword>
<dbReference type="InterPro" id="IPR047960">
    <property type="entry name" value="Transpos_IS1380"/>
</dbReference>
<dbReference type="InterPro" id="IPR025668">
    <property type="entry name" value="Tnp_DDE_dom"/>
</dbReference>
<evidence type="ECO:0000313" key="3">
    <source>
        <dbReference type="EMBL" id="ARU55751.1"/>
    </source>
</evidence>
<evidence type="ECO:0000259" key="1">
    <source>
        <dbReference type="Pfam" id="PF13701"/>
    </source>
</evidence>
<dbReference type="AlphaFoldDB" id="A0A1Y0I4H5"/>
<evidence type="ECO:0000313" key="2">
    <source>
        <dbReference type="EMBL" id="ARU55408.1"/>
    </source>
</evidence>
<gene>
    <name evidence="2" type="ORF">OLMES_1329</name>
    <name evidence="3" type="ORF">OLMES_1676</name>
</gene>
<dbReference type="RefSeq" id="WP_087460521.1">
    <property type="nucleotide sequence ID" value="NZ_CP021425.1"/>
</dbReference>
<dbReference type="EMBL" id="CP021425">
    <property type="protein sequence ID" value="ARU55751.1"/>
    <property type="molecule type" value="Genomic_DNA"/>
</dbReference>
<dbReference type="Pfam" id="PF13701">
    <property type="entry name" value="DDE_Tnp_1_4"/>
    <property type="match status" value="1"/>
</dbReference>
<name>A0A1Y0I4H5_9GAMM</name>
<organism evidence="2 4">
    <name type="scientific">Oleiphilus messinensis</name>
    <dbReference type="NCBI Taxonomy" id="141451"/>
    <lineage>
        <taxon>Bacteria</taxon>
        <taxon>Pseudomonadati</taxon>
        <taxon>Pseudomonadota</taxon>
        <taxon>Gammaproteobacteria</taxon>
        <taxon>Oceanospirillales</taxon>
        <taxon>Oleiphilaceae</taxon>
        <taxon>Oleiphilus</taxon>
    </lineage>
</organism>
<protein>
    <submittedName>
        <fullName evidence="2">IS1380 family transposase</fullName>
    </submittedName>
</protein>
<sequence>MSKNTHKSAKKPAAKIRYQHTGKKLTSQAGIIPAMHFLDHIGFTEACQKHLDLQRGNSARYSLGDSIYLTIIGIIAGATSLRKVVFVWADQVLREVGGWLSIPDDCTLGRIFRCGKLKHVTQLEQINHILRQGVWHRALKSGTWLPGTLYRGWIDVDSTVKTVYGQQEGAEKGYNPTKKGSNSYHPLVAFCSHTKEILQAWLRSGSTYTSNGIVGFMQQLSAQMPPRMRLLFRGDSGFFVGELMDWLDQARHGYLIKVKLKGLAALLDKQAWQRVPGHTGWEQCDFFHQCGQWERARRFVAVRRKTAFITKGPQQALLNEPVYDYFCYVTTERLSPWQAHTTYGKRATCETWLDEAKNQMGLAQIKSHDFMASSLLFQCAVLAYNTVRWMALLSDNDELKRWEIQTIRTFLVRTAGQLLRGGNQLKVKVPSNHLHPTPWADWLKLSFIH</sequence>
<proteinExistence type="predicted"/>
<reference evidence="2 4" key="1">
    <citation type="submission" date="2017-05" db="EMBL/GenBank/DDBJ databases">
        <title>Genomic insights into alkan degradation activity of Oleiphilus messinensis.</title>
        <authorList>
            <person name="Kozyavkin S.A."/>
            <person name="Slesarev A.I."/>
            <person name="Golyshin P.N."/>
            <person name="Korzhenkov A."/>
            <person name="Golyshina O.N."/>
            <person name="Toshchakov S.V."/>
        </authorList>
    </citation>
    <scope>NUCLEOTIDE SEQUENCE [LARGE SCALE GENOMIC DNA]</scope>
    <source>
        <strain evidence="2 4">ME102</strain>
    </source>
</reference>
<dbReference type="KEGG" id="ome:OLMES_1676"/>
<dbReference type="NCBIfam" id="NF033539">
    <property type="entry name" value="transpos_IS1380"/>
    <property type="match status" value="1"/>
</dbReference>
<dbReference type="InterPro" id="IPR012337">
    <property type="entry name" value="RNaseH-like_sf"/>
</dbReference>
<evidence type="ECO:0000313" key="4">
    <source>
        <dbReference type="Proteomes" id="UP000196027"/>
    </source>
</evidence>
<dbReference type="KEGG" id="ome:OLMES_1329"/>
<dbReference type="SUPFAM" id="SSF53098">
    <property type="entry name" value="Ribonuclease H-like"/>
    <property type="match status" value="1"/>
</dbReference>
<accession>A0A1Y0I4H5</accession>
<dbReference type="OrthoDB" id="6207984at2"/>
<dbReference type="Proteomes" id="UP000196027">
    <property type="component" value="Chromosome"/>
</dbReference>